<accession>A0A9Q1IGN2</accession>
<evidence type="ECO:0000313" key="2">
    <source>
        <dbReference type="EMBL" id="KAJ8338866.1"/>
    </source>
</evidence>
<reference evidence="2" key="1">
    <citation type="journal article" date="2023" name="Science">
        <title>Genome structures resolve the early diversification of teleost fishes.</title>
        <authorList>
            <person name="Parey E."/>
            <person name="Louis A."/>
            <person name="Montfort J."/>
            <person name="Bouchez O."/>
            <person name="Roques C."/>
            <person name="Iampietro C."/>
            <person name="Lluch J."/>
            <person name="Castinel A."/>
            <person name="Donnadieu C."/>
            <person name="Desvignes T."/>
            <person name="Floi Bucao C."/>
            <person name="Jouanno E."/>
            <person name="Wen M."/>
            <person name="Mejri S."/>
            <person name="Dirks R."/>
            <person name="Jansen H."/>
            <person name="Henkel C."/>
            <person name="Chen W.J."/>
            <person name="Zahm M."/>
            <person name="Cabau C."/>
            <person name="Klopp C."/>
            <person name="Thompson A.W."/>
            <person name="Robinson-Rechavi M."/>
            <person name="Braasch I."/>
            <person name="Lecointre G."/>
            <person name="Bobe J."/>
            <person name="Postlethwait J.H."/>
            <person name="Berthelot C."/>
            <person name="Roest Crollius H."/>
            <person name="Guiguen Y."/>
        </authorList>
    </citation>
    <scope>NUCLEOTIDE SEQUENCE</scope>
    <source>
        <strain evidence="2">WJC10195</strain>
    </source>
</reference>
<feature type="region of interest" description="Disordered" evidence="1">
    <location>
        <begin position="1"/>
        <end position="23"/>
    </location>
</feature>
<proteinExistence type="predicted"/>
<dbReference type="Proteomes" id="UP001152622">
    <property type="component" value="Chromosome 17"/>
</dbReference>
<dbReference type="EMBL" id="JAINUF010000017">
    <property type="protein sequence ID" value="KAJ8338866.1"/>
    <property type="molecule type" value="Genomic_DNA"/>
</dbReference>
<evidence type="ECO:0000313" key="3">
    <source>
        <dbReference type="Proteomes" id="UP001152622"/>
    </source>
</evidence>
<name>A0A9Q1IGN2_SYNKA</name>
<protein>
    <submittedName>
        <fullName evidence="2">Uncharacterized protein</fullName>
    </submittedName>
</protein>
<gene>
    <name evidence="2" type="ORF">SKAU_G00356520</name>
</gene>
<organism evidence="2 3">
    <name type="scientific">Synaphobranchus kaupii</name>
    <name type="common">Kaup's arrowtooth eel</name>
    <dbReference type="NCBI Taxonomy" id="118154"/>
    <lineage>
        <taxon>Eukaryota</taxon>
        <taxon>Metazoa</taxon>
        <taxon>Chordata</taxon>
        <taxon>Craniata</taxon>
        <taxon>Vertebrata</taxon>
        <taxon>Euteleostomi</taxon>
        <taxon>Actinopterygii</taxon>
        <taxon>Neopterygii</taxon>
        <taxon>Teleostei</taxon>
        <taxon>Anguilliformes</taxon>
        <taxon>Synaphobranchidae</taxon>
        <taxon>Synaphobranchus</taxon>
    </lineage>
</organism>
<sequence length="103" mass="11277">MSLPRLRRLSPRLQSQNALSQNSFPGGSLWRPCEHPSPAWECDTTWSPRLLLISSWVGIDPPLPVAIAGIPQCRSPVVRAAPRVIEGRTQNGCRIARANPTGT</sequence>
<keyword evidence="3" id="KW-1185">Reference proteome</keyword>
<evidence type="ECO:0000256" key="1">
    <source>
        <dbReference type="SAM" id="MobiDB-lite"/>
    </source>
</evidence>
<feature type="compositionally biased region" description="Basic residues" evidence="1">
    <location>
        <begin position="1"/>
        <end position="10"/>
    </location>
</feature>
<dbReference type="AlphaFoldDB" id="A0A9Q1IGN2"/>
<comment type="caution">
    <text evidence="2">The sequence shown here is derived from an EMBL/GenBank/DDBJ whole genome shotgun (WGS) entry which is preliminary data.</text>
</comment>